<gene>
    <name evidence="2" type="ORF">C5O23_06005</name>
</gene>
<organism evidence="2 3">
    <name type="scientific">Duncaniella muris</name>
    <dbReference type="NCBI Taxonomy" id="2094150"/>
    <lineage>
        <taxon>Bacteria</taxon>
        <taxon>Pseudomonadati</taxon>
        <taxon>Bacteroidota</taxon>
        <taxon>Bacteroidia</taxon>
        <taxon>Bacteroidales</taxon>
        <taxon>Muribaculaceae</taxon>
        <taxon>Duncaniella</taxon>
    </lineage>
</organism>
<evidence type="ECO:0000313" key="2">
    <source>
        <dbReference type="EMBL" id="PWB02584.1"/>
    </source>
</evidence>
<proteinExistence type="predicted"/>
<feature type="transmembrane region" description="Helical" evidence="1">
    <location>
        <begin position="32"/>
        <end position="53"/>
    </location>
</feature>
<evidence type="ECO:0000256" key="1">
    <source>
        <dbReference type="SAM" id="Phobius"/>
    </source>
</evidence>
<dbReference type="EMBL" id="PUEC01000011">
    <property type="protein sequence ID" value="PWB02584.1"/>
    <property type="molecule type" value="Genomic_DNA"/>
</dbReference>
<feature type="transmembrane region" description="Helical" evidence="1">
    <location>
        <begin position="65"/>
        <end position="86"/>
    </location>
</feature>
<keyword evidence="3" id="KW-1185">Reference proteome</keyword>
<accession>A0A2V1IKA3</accession>
<name>A0A2V1IKA3_9BACT</name>
<dbReference type="AlphaFoldDB" id="A0A2V1IKA3"/>
<feature type="transmembrane region" description="Helical" evidence="1">
    <location>
        <begin position="98"/>
        <end position="121"/>
    </location>
</feature>
<sequence length="123" mass="13556">MLLVCGPIARSELRKAKLTIEKQGETINVNKLLLMTFLFCAVVEAAIILVVAYLVGVDRILDNKYFTIVVVGLLVTPIGMCFDHKMKRLIQKETLRTAISYAGGVVLLVLTYCFMTSIGFAGL</sequence>
<reference evidence="3" key="1">
    <citation type="submission" date="2018-02" db="EMBL/GenBank/DDBJ databases">
        <authorList>
            <person name="Clavel T."/>
            <person name="Strowig T."/>
        </authorList>
    </citation>
    <scope>NUCLEOTIDE SEQUENCE [LARGE SCALE GENOMIC DNA]</scope>
    <source>
        <strain evidence="3">DSM 103720</strain>
    </source>
</reference>
<dbReference type="Proteomes" id="UP000244905">
    <property type="component" value="Unassembled WGS sequence"/>
</dbReference>
<comment type="caution">
    <text evidence="2">The sequence shown here is derived from an EMBL/GenBank/DDBJ whole genome shotgun (WGS) entry which is preliminary data.</text>
</comment>
<protein>
    <submittedName>
        <fullName evidence="2">Uncharacterized protein</fullName>
    </submittedName>
</protein>
<keyword evidence="1" id="KW-0812">Transmembrane</keyword>
<evidence type="ECO:0000313" key="3">
    <source>
        <dbReference type="Proteomes" id="UP000244905"/>
    </source>
</evidence>
<keyword evidence="1" id="KW-1133">Transmembrane helix</keyword>
<keyword evidence="1" id="KW-0472">Membrane</keyword>